<name>A0ABW1ZSC7_9DEIO</name>
<reference evidence="3" key="1">
    <citation type="journal article" date="2019" name="Int. J. Syst. Evol. Microbiol.">
        <title>The Global Catalogue of Microorganisms (GCM) 10K type strain sequencing project: providing services to taxonomists for standard genome sequencing and annotation.</title>
        <authorList>
            <consortium name="The Broad Institute Genomics Platform"/>
            <consortium name="The Broad Institute Genome Sequencing Center for Infectious Disease"/>
            <person name="Wu L."/>
            <person name="Ma J."/>
        </authorList>
    </citation>
    <scope>NUCLEOTIDE SEQUENCE [LARGE SCALE GENOMIC DNA]</scope>
    <source>
        <strain evidence="3">CCUG 63830</strain>
    </source>
</reference>
<dbReference type="RefSeq" id="WP_224612364.1">
    <property type="nucleotide sequence ID" value="NZ_JAIQXV010000026.1"/>
</dbReference>
<dbReference type="Proteomes" id="UP001596317">
    <property type="component" value="Unassembled WGS sequence"/>
</dbReference>
<evidence type="ECO:0000313" key="2">
    <source>
        <dbReference type="EMBL" id="MFC6662659.1"/>
    </source>
</evidence>
<dbReference type="Pfam" id="PF14216">
    <property type="entry name" value="DUF4326"/>
    <property type="match status" value="1"/>
</dbReference>
<evidence type="ECO:0000259" key="1">
    <source>
        <dbReference type="Pfam" id="PF14216"/>
    </source>
</evidence>
<keyword evidence="3" id="KW-1185">Reference proteome</keyword>
<organism evidence="2 3">
    <name type="scientific">Deinococcus multiflagellatus</name>
    <dbReference type="NCBI Taxonomy" id="1656887"/>
    <lineage>
        <taxon>Bacteria</taxon>
        <taxon>Thermotogati</taxon>
        <taxon>Deinococcota</taxon>
        <taxon>Deinococci</taxon>
        <taxon>Deinococcales</taxon>
        <taxon>Deinococcaceae</taxon>
        <taxon>Deinococcus</taxon>
    </lineage>
</organism>
<accession>A0ABW1ZSC7</accession>
<sequence length="141" mass="15621">MTDRQMAMAARILLHNVKQGPAPAADHVEYCGRGRSSVLGNPFTNQAHTRVLGAQVVGSREEAIAHHREWLREELRAKTKVYGRIQVLARQVAQGQTICLTCFCLPQRCHTETLREAVAWYAARDGMATADGRSVQSPSKP</sequence>
<protein>
    <submittedName>
        <fullName evidence="2">DUF4326 domain-containing protein</fullName>
    </submittedName>
</protein>
<dbReference type="InterPro" id="IPR025475">
    <property type="entry name" value="DUF4326"/>
</dbReference>
<comment type="caution">
    <text evidence="2">The sequence shown here is derived from an EMBL/GenBank/DDBJ whole genome shotgun (WGS) entry which is preliminary data.</text>
</comment>
<dbReference type="EMBL" id="JBHSWB010000002">
    <property type="protein sequence ID" value="MFC6662659.1"/>
    <property type="molecule type" value="Genomic_DNA"/>
</dbReference>
<evidence type="ECO:0000313" key="3">
    <source>
        <dbReference type="Proteomes" id="UP001596317"/>
    </source>
</evidence>
<proteinExistence type="predicted"/>
<feature type="domain" description="DUF4326" evidence="1">
    <location>
        <begin position="27"/>
        <end position="115"/>
    </location>
</feature>
<gene>
    <name evidence="2" type="ORF">ACFP90_21620</name>
</gene>